<organism evidence="1">
    <name type="scientific">marine sediment metagenome</name>
    <dbReference type="NCBI Taxonomy" id="412755"/>
    <lineage>
        <taxon>unclassified sequences</taxon>
        <taxon>metagenomes</taxon>
        <taxon>ecological metagenomes</taxon>
    </lineage>
</organism>
<evidence type="ECO:0000313" key="1">
    <source>
        <dbReference type="EMBL" id="GAH01814.1"/>
    </source>
</evidence>
<reference evidence="1" key="1">
    <citation type="journal article" date="2014" name="Front. Microbiol.">
        <title>High frequency of phylogenetically diverse reductive dehalogenase-homologous genes in deep subseafloor sedimentary metagenomes.</title>
        <authorList>
            <person name="Kawai M."/>
            <person name="Futagami T."/>
            <person name="Toyoda A."/>
            <person name="Takaki Y."/>
            <person name="Nishi S."/>
            <person name="Hori S."/>
            <person name="Arai W."/>
            <person name="Tsubouchi T."/>
            <person name="Morono Y."/>
            <person name="Uchiyama I."/>
            <person name="Ito T."/>
            <person name="Fujiyama A."/>
            <person name="Inagaki F."/>
            <person name="Takami H."/>
        </authorList>
    </citation>
    <scope>NUCLEOTIDE SEQUENCE</scope>
    <source>
        <strain evidence="1">Expedition CK06-06</strain>
    </source>
</reference>
<name>X1D9Q0_9ZZZZ</name>
<dbReference type="AlphaFoldDB" id="X1D9Q0"/>
<dbReference type="EMBL" id="BART01021565">
    <property type="protein sequence ID" value="GAH01814.1"/>
    <property type="molecule type" value="Genomic_DNA"/>
</dbReference>
<proteinExistence type="predicted"/>
<comment type="caution">
    <text evidence="1">The sequence shown here is derived from an EMBL/GenBank/DDBJ whole genome shotgun (WGS) entry which is preliminary data.</text>
</comment>
<accession>X1D9Q0</accession>
<feature type="non-terminal residue" evidence="1">
    <location>
        <position position="1"/>
    </location>
</feature>
<protein>
    <submittedName>
        <fullName evidence="1">Uncharacterized protein</fullName>
    </submittedName>
</protein>
<gene>
    <name evidence="1" type="ORF">S01H4_39743</name>
</gene>
<sequence>NKTFTKSANELVTAVTNPERTNLRKFSERQLRKFYPRAIDMFNQSTGRDEILREVRNPIDGFWMRIKPDKLIPKRHNVYGTVQKRDPRAFAIMNQKISSDPIMDEMMKLGMNIRPLAEELQLGGETKKLTPEQYNKLGKELEKIDVKGMLQQIIDDPMYQESGDASFKASLLNNIIRDTRAIAKAQFMESEMGIPVTKQLIKQLLVTEAAIMGKLQKPHKVGRFYKFLNNKKDN</sequence>